<dbReference type="EMBL" id="BART01004983">
    <property type="protein sequence ID" value="GAG59425.1"/>
    <property type="molecule type" value="Genomic_DNA"/>
</dbReference>
<protein>
    <submittedName>
        <fullName evidence="1">Uncharacterized protein</fullName>
    </submittedName>
</protein>
<name>X0YT62_9ZZZZ</name>
<accession>X0YT62</accession>
<sequence length="34" mass="3676">MCTGLSTEHPTFAQYYIQPGRGQFALVLGCDAAE</sequence>
<reference evidence="1" key="1">
    <citation type="journal article" date="2014" name="Front. Microbiol.">
        <title>High frequency of phylogenetically diverse reductive dehalogenase-homologous genes in deep subseafloor sedimentary metagenomes.</title>
        <authorList>
            <person name="Kawai M."/>
            <person name="Futagami T."/>
            <person name="Toyoda A."/>
            <person name="Takaki Y."/>
            <person name="Nishi S."/>
            <person name="Hori S."/>
            <person name="Arai W."/>
            <person name="Tsubouchi T."/>
            <person name="Morono Y."/>
            <person name="Uchiyama I."/>
            <person name="Ito T."/>
            <person name="Fujiyama A."/>
            <person name="Inagaki F."/>
            <person name="Takami H."/>
        </authorList>
    </citation>
    <scope>NUCLEOTIDE SEQUENCE</scope>
    <source>
        <strain evidence="1">Expedition CK06-06</strain>
    </source>
</reference>
<comment type="caution">
    <text evidence="1">The sequence shown here is derived from an EMBL/GenBank/DDBJ whole genome shotgun (WGS) entry which is preliminary data.</text>
</comment>
<evidence type="ECO:0000313" key="1">
    <source>
        <dbReference type="EMBL" id="GAG59425.1"/>
    </source>
</evidence>
<proteinExistence type="predicted"/>
<dbReference type="AlphaFoldDB" id="X0YT62"/>
<feature type="non-terminal residue" evidence="1">
    <location>
        <position position="34"/>
    </location>
</feature>
<gene>
    <name evidence="1" type="ORF">S01H4_11976</name>
</gene>
<organism evidence="1">
    <name type="scientific">marine sediment metagenome</name>
    <dbReference type="NCBI Taxonomy" id="412755"/>
    <lineage>
        <taxon>unclassified sequences</taxon>
        <taxon>metagenomes</taxon>
        <taxon>ecological metagenomes</taxon>
    </lineage>
</organism>